<evidence type="ECO:0000313" key="1">
    <source>
        <dbReference type="EMBL" id="SVC08585.1"/>
    </source>
</evidence>
<protein>
    <submittedName>
        <fullName evidence="1">Uncharacterized protein</fullName>
    </submittedName>
</protein>
<feature type="non-terminal residue" evidence="1">
    <location>
        <position position="66"/>
    </location>
</feature>
<accession>A0A382JAG9</accession>
<sequence>MWPLSSAIGAPSAKFPVGIPRPSTDYLSVSVLSASWCVRGCISIGLRMKPIPAPLVNITEYVVDSI</sequence>
<name>A0A382JAG9_9ZZZZ</name>
<reference evidence="1" key="1">
    <citation type="submission" date="2018-05" db="EMBL/GenBank/DDBJ databases">
        <authorList>
            <person name="Lanie J.A."/>
            <person name="Ng W.-L."/>
            <person name="Kazmierczak K.M."/>
            <person name="Andrzejewski T.M."/>
            <person name="Davidsen T.M."/>
            <person name="Wayne K.J."/>
            <person name="Tettelin H."/>
            <person name="Glass J.I."/>
            <person name="Rusch D."/>
            <person name="Podicherti R."/>
            <person name="Tsui H.-C.T."/>
            <person name="Winkler M.E."/>
        </authorList>
    </citation>
    <scope>NUCLEOTIDE SEQUENCE</scope>
</reference>
<gene>
    <name evidence="1" type="ORF">METZ01_LOCUS261439</name>
</gene>
<dbReference type="EMBL" id="UINC01072734">
    <property type="protein sequence ID" value="SVC08585.1"/>
    <property type="molecule type" value="Genomic_DNA"/>
</dbReference>
<dbReference type="AlphaFoldDB" id="A0A382JAG9"/>
<organism evidence="1">
    <name type="scientific">marine metagenome</name>
    <dbReference type="NCBI Taxonomy" id="408172"/>
    <lineage>
        <taxon>unclassified sequences</taxon>
        <taxon>metagenomes</taxon>
        <taxon>ecological metagenomes</taxon>
    </lineage>
</organism>
<proteinExistence type="predicted"/>
<feature type="non-terminal residue" evidence="1">
    <location>
        <position position="1"/>
    </location>
</feature>